<feature type="non-terminal residue" evidence="1">
    <location>
        <position position="134"/>
    </location>
</feature>
<keyword evidence="2" id="KW-1185">Reference proteome</keyword>
<accession>A0A2G9U6Z6</accession>
<name>A0A2G9U6Z6_TELCI</name>
<dbReference type="OrthoDB" id="10011303at2759"/>
<gene>
    <name evidence="1" type="ORF">TELCIR_12264</name>
</gene>
<dbReference type="AlphaFoldDB" id="A0A2G9U6Z6"/>
<protein>
    <submittedName>
        <fullName evidence="1">Uncharacterized protein</fullName>
    </submittedName>
</protein>
<dbReference type="EMBL" id="KZ348551">
    <property type="protein sequence ID" value="PIO66039.1"/>
    <property type="molecule type" value="Genomic_DNA"/>
</dbReference>
<reference evidence="1 2" key="1">
    <citation type="submission" date="2015-09" db="EMBL/GenBank/DDBJ databases">
        <title>Draft genome of the parasitic nematode Teladorsagia circumcincta isolate WARC Sus (inbred).</title>
        <authorList>
            <person name="Mitreva M."/>
        </authorList>
    </citation>
    <scope>NUCLEOTIDE SEQUENCE [LARGE SCALE GENOMIC DNA]</scope>
    <source>
        <strain evidence="1 2">S</strain>
    </source>
</reference>
<evidence type="ECO:0000313" key="2">
    <source>
        <dbReference type="Proteomes" id="UP000230423"/>
    </source>
</evidence>
<proteinExistence type="predicted"/>
<dbReference type="Proteomes" id="UP000230423">
    <property type="component" value="Unassembled WGS sequence"/>
</dbReference>
<organism evidence="1 2">
    <name type="scientific">Teladorsagia circumcincta</name>
    <name type="common">Brown stomach worm</name>
    <name type="synonym">Ostertagia circumcincta</name>
    <dbReference type="NCBI Taxonomy" id="45464"/>
    <lineage>
        <taxon>Eukaryota</taxon>
        <taxon>Metazoa</taxon>
        <taxon>Ecdysozoa</taxon>
        <taxon>Nematoda</taxon>
        <taxon>Chromadorea</taxon>
        <taxon>Rhabditida</taxon>
        <taxon>Rhabditina</taxon>
        <taxon>Rhabditomorpha</taxon>
        <taxon>Strongyloidea</taxon>
        <taxon>Trichostrongylidae</taxon>
        <taxon>Teladorsagia</taxon>
    </lineage>
</organism>
<sequence length="134" mass="14800">MLIFVLWVPIEHLPEIIGPASYVQSGHDKKVIEVPVCVRKEGGCVPQQYPPTGNSIVAETEAGQENPVSGDKLPFPIANPKDVVVMPLDQSQGTVEVTRVVPGRGHFMFLVHYFNPDNTPLNIGVLLQNDHYFE</sequence>
<evidence type="ECO:0000313" key="1">
    <source>
        <dbReference type="EMBL" id="PIO66039.1"/>
    </source>
</evidence>